<dbReference type="GO" id="GO:0016757">
    <property type="term" value="F:glycosyltransferase activity"/>
    <property type="evidence" value="ECO:0007669"/>
    <property type="project" value="InterPro"/>
</dbReference>
<evidence type="ECO:0000313" key="4">
    <source>
        <dbReference type="Proteomes" id="UP000029221"/>
    </source>
</evidence>
<comment type="caution">
    <text evidence="3">The sequence shown here is derived from an EMBL/GenBank/DDBJ whole genome shotgun (WGS) entry which is preliminary data.</text>
</comment>
<dbReference type="eggNOG" id="COG0438">
    <property type="taxonomic scope" value="Bacteria"/>
</dbReference>
<evidence type="ECO:0000313" key="3">
    <source>
        <dbReference type="EMBL" id="GAK96460.1"/>
    </source>
</evidence>
<evidence type="ECO:0008006" key="5">
    <source>
        <dbReference type="Google" id="ProtNLM"/>
    </source>
</evidence>
<organism evidence="3 4">
    <name type="scientific">Nonlabens tegetincola</name>
    <dbReference type="NCBI Taxonomy" id="323273"/>
    <lineage>
        <taxon>Bacteria</taxon>
        <taxon>Pseudomonadati</taxon>
        <taxon>Bacteroidota</taxon>
        <taxon>Flavobacteriia</taxon>
        <taxon>Flavobacteriales</taxon>
        <taxon>Flavobacteriaceae</taxon>
        <taxon>Nonlabens</taxon>
    </lineage>
</organism>
<dbReference type="InterPro" id="IPR028098">
    <property type="entry name" value="Glyco_trans_4-like_N"/>
</dbReference>
<evidence type="ECO:0000259" key="2">
    <source>
        <dbReference type="Pfam" id="PF13477"/>
    </source>
</evidence>
<dbReference type="Gene3D" id="3.40.50.2000">
    <property type="entry name" value="Glycogen Phosphorylase B"/>
    <property type="match status" value="2"/>
</dbReference>
<dbReference type="SUPFAM" id="SSF53756">
    <property type="entry name" value="UDP-Glycosyltransferase/glycogen phosphorylase"/>
    <property type="match status" value="1"/>
</dbReference>
<gene>
    <name evidence="3" type="ORF">JCM19294_1973</name>
</gene>
<protein>
    <recommendedName>
        <fullName evidence="5">Glycosyl transferase family 1</fullName>
    </recommendedName>
</protein>
<dbReference type="Pfam" id="PF00534">
    <property type="entry name" value="Glycos_transf_1"/>
    <property type="match status" value="1"/>
</dbReference>
<dbReference type="PANTHER" id="PTHR12526">
    <property type="entry name" value="GLYCOSYLTRANSFERASE"/>
    <property type="match status" value="1"/>
</dbReference>
<dbReference type="InterPro" id="IPR001296">
    <property type="entry name" value="Glyco_trans_1"/>
</dbReference>
<keyword evidence="4" id="KW-1185">Reference proteome</keyword>
<name>A0A090Q0A1_9FLAO</name>
<dbReference type="Pfam" id="PF13477">
    <property type="entry name" value="Glyco_trans_4_2"/>
    <property type="match status" value="1"/>
</dbReference>
<dbReference type="AlphaFoldDB" id="A0A090Q0A1"/>
<feature type="domain" description="Glycosyltransferase subfamily 4-like N-terminal" evidence="2">
    <location>
        <begin position="80"/>
        <end position="154"/>
    </location>
</feature>
<dbReference type="Proteomes" id="UP000029221">
    <property type="component" value="Unassembled WGS sequence"/>
</dbReference>
<dbReference type="PANTHER" id="PTHR12526:SF637">
    <property type="entry name" value="GLYCOSYLTRANSFERASE EPSF-RELATED"/>
    <property type="match status" value="1"/>
</dbReference>
<proteinExistence type="predicted"/>
<sequence>MKLLTLSIPNHHFFQWINQLEDSDIEVYWMDVTDSGYSPRIPWVNQITGWRLKRDYPGRTFLKRHAQRLYSFLNKYNERSAEEKLQSIISKLQPDLIHCFEMRLSGVPFQKVWDSVNTPIIYSSWGSDVYDFKNLGLSQRKVTAFLKRVDFLITDCKRDYSLAQELGFSGNFLGVFPGNGGINLPLENNLAIEERSLIMIKGYDDGVGQARVALQALELVNKELIADYEIFIYSADEVVLRYVDKSPLFQTVSKILIKRGDFLPNDQLLKKMGRALLHIGLSTSDGMPNSLLEAMGMGAFPIQSNPGGSTQEVIEHNKNGFIIHDPKNVEEVKKAVEIALKNTNLIQKARDFNTRFIDTYYNRGKLRASIQEIYSSIYNQ</sequence>
<dbReference type="RefSeq" id="WP_042277769.1">
    <property type="nucleotide sequence ID" value="NZ_BBML01000002.1"/>
</dbReference>
<dbReference type="EMBL" id="BBML01000002">
    <property type="protein sequence ID" value="GAK96460.1"/>
    <property type="molecule type" value="Genomic_DNA"/>
</dbReference>
<accession>A0A090Q0A1</accession>
<feature type="domain" description="Glycosyl transferase family 1" evidence="1">
    <location>
        <begin position="263"/>
        <end position="348"/>
    </location>
</feature>
<reference evidence="3" key="1">
    <citation type="journal article" date="2014" name="Genome Announc.">
        <title>Draft Genome Sequences of Marine Flavobacterium Nonlabens Strains NR17, NR24, NR27, NR32, NR33, and Ara13.</title>
        <authorList>
            <person name="Nakanishi M."/>
            <person name="Meirelles P."/>
            <person name="Suzuki R."/>
            <person name="Takatani N."/>
            <person name="Mino S."/>
            <person name="Suda W."/>
            <person name="Oshima K."/>
            <person name="Hattori M."/>
            <person name="Ohkuma M."/>
            <person name="Hosokawa M."/>
            <person name="Miyashita K."/>
            <person name="Thompson F.L."/>
            <person name="Niwa A."/>
            <person name="Sawabe T."/>
            <person name="Sawabe T."/>
        </authorList>
    </citation>
    <scope>NUCLEOTIDE SEQUENCE [LARGE SCALE GENOMIC DNA]</scope>
    <source>
        <strain evidence="3">JCM 19294</strain>
    </source>
</reference>
<evidence type="ECO:0000259" key="1">
    <source>
        <dbReference type="Pfam" id="PF00534"/>
    </source>
</evidence>